<organism evidence="2 3">
    <name type="scientific">Eutrema salsugineum</name>
    <name type="common">Saltwater cress</name>
    <name type="synonym">Sisymbrium salsugineum</name>
    <dbReference type="NCBI Taxonomy" id="72664"/>
    <lineage>
        <taxon>Eukaryota</taxon>
        <taxon>Viridiplantae</taxon>
        <taxon>Streptophyta</taxon>
        <taxon>Embryophyta</taxon>
        <taxon>Tracheophyta</taxon>
        <taxon>Spermatophyta</taxon>
        <taxon>Magnoliopsida</taxon>
        <taxon>eudicotyledons</taxon>
        <taxon>Gunneridae</taxon>
        <taxon>Pentapetalae</taxon>
        <taxon>rosids</taxon>
        <taxon>malvids</taxon>
        <taxon>Brassicales</taxon>
        <taxon>Brassicaceae</taxon>
        <taxon>Eutremeae</taxon>
        <taxon>Eutrema</taxon>
    </lineage>
</organism>
<dbReference type="KEGG" id="eus:EUTSA_v10016032mg"/>
<reference evidence="2 3" key="1">
    <citation type="journal article" date="2013" name="Front. Plant Sci.">
        <title>The Reference Genome of the Halophytic Plant Eutrema salsugineum.</title>
        <authorList>
            <person name="Yang R."/>
            <person name="Jarvis D.E."/>
            <person name="Chen H."/>
            <person name="Beilstein M.A."/>
            <person name="Grimwood J."/>
            <person name="Jenkins J."/>
            <person name="Shu S."/>
            <person name="Prochnik S."/>
            <person name="Xin M."/>
            <person name="Ma C."/>
            <person name="Schmutz J."/>
            <person name="Wing R.A."/>
            <person name="Mitchell-Olds T."/>
            <person name="Schumaker K.S."/>
            <person name="Wang X."/>
        </authorList>
    </citation>
    <scope>NUCLEOTIDE SEQUENCE [LARGE SCALE GENOMIC DNA]</scope>
</reference>
<sequence length="154" mass="16517">VLSSSSLLQTPPCSIVCASACGPTLGKLTISDFTESVTTNSGMKVPYELVYPDLYDYAVMTIGASHGWVATLNKDDGILRLQDDLNPYASDTNPKRISLPPLVALPHCQTKIITNMSMSSSSPEDEDCVVAVKFLGPQLSFCRPSAAAQSEWTN</sequence>
<feature type="domain" description="KIB1-4 beta-propeller" evidence="1">
    <location>
        <begin position="58"/>
        <end position="153"/>
    </location>
</feature>
<dbReference type="EMBL" id="KI517464">
    <property type="protein sequence ID" value="ESQ43025.1"/>
    <property type="molecule type" value="Genomic_DNA"/>
</dbReference>
<dbReference type="PANTHER" id="PTHR31681">
    <property type="entry name" value="C2H2-LIKE ZINC FINGER PROTEIN"/>
    <property type="match status" value="1"/>
</dbReference>
<dbReference type="Gramene" id="ESQ43025">
    <property type="protein sequence ID" value="ESQ43025"/>
    <property type="gene ID" value="EUTSA_v10016032mg"/>
</dbReference>
<proteinExistence type="predicted"/>
<protein>
    <recommendedName>
        <fullName evidence="1">KIB1-4 beta-propeller domain-containing protein</fullName>
    </recommendedName>
</protein>
<accession>V4KYJ7</accession>
<dbReference type="Pfam" id="PF03478">
    <property type="entry name" value="Beta-prop_KIB1-4"/>
    <property type="match status" value="1"/>
</dbReference>
<dbReference type="AlphaFoldDB" id="V4KYJ7"/>
<evidence type="ECO:0000313" key="3">
    <source>
        <dbReference type="Proteomes" id="UP000030689"/>
    </source>
</evidence>
<dbReference type="PANTHER" id="PTHR31681:SF34">
    <property type="entry name" value="DUF295 DOMAIN-CONTAINING PROTEIN"/>
    <property type="match status" value="1"/>
</dbReference>
<gene>
    <name evidence="2" type="ORF">EUTSA_v10016032mg</name>
</gene>
<evidence type="ECO:0000259" key="1">
    <source>
        <dbReference type="Pfam" id="PF03478"/>
    </source>
</evidence>
<name>V4KYJ7_EUTSA</name>
<keyword evidence="3" id="KW-1185">Reference proteome</keyword>
<dbReference type="InterPro" id="IPR005174">
    <property type="entry name" value="KIB1-4_b-propeller"/>
</dbReference>
<dbReference type="Proteomes" id="UP000030689">
    <property type="component" value="Unassembled WGS sequence"/>
</dbReference>
<evidence type="ECO:0000313" key="2">
    <source>
        <dbReference type="EMBL" id="ESQ43025.1"/>
    </source>
</evidence>
<feature type="non-terminal residue" evidence="2">
    <location>
        <position position="1"/>
    </location>
</feature>